<organism evidence="5 6">
    <name type="scientific">Ameiurus melas</name>
    <name type="common">Black bullhead</name>
    <name type="synonym">Silurus melas</name>
    <dbReference type="NCBI Taxonomy" id="219545"/>
    <lineage>
        <taxon>Eukaryota</taxon>
        <taxon>Metazoa</taxon>
        <taxon>Chordata</taxon>
        <taxon>Craniata</taxon>
        <taxon>Vertebrata</taxon>
        <taxon>Euteleostomi</taxon>
        <taxon>Actinopterygii</taxon>
        <taxon>Neopterygii</taxon>
        <taxon>Teleostei</taxon>
        <taxon>Ostariophysi</taxon>
        <taxon>Siluriformes</taxon>
        <taxon>Ictaluridae</taxon>
        <taxon>Ameiurus</taxon>
    </lineage>
</organism>
<dbReference type="InterPro" id="IPR028160">
    <property type="entry name" value="Slx9-like"/>
</dbReference>
<evidence type="ECO:0000313" key="6">
    <source>
        <dbReference type="Proteomes" id="UP000593565"/>
    </source>
</evidence>
<evidence type="ECO:0000256" key="1">
    <source>
        <dbReference type="ARBA" id="ARBA00004604"/>
    </source>
</evidence>
<dbReference type="OrthoDB" id="18703at2759"/>
<feature type="compositionally biased region" description="Basic and acidic residues" evidence="4">
    <location>
        <begin position="97"/>
        <end position="118"/>
    </location>
</feature>
<dbReference type="GO" id="GO:0000462">
    <property type="term" value="P:maturation of SSU-rRNA from tricistronic rRNA transcript (SSU-rRNA, 5.8S rRNA, LSU-rRNA)"/>
    <property type="evidence" value="ECO:0007669"/>
    <property type="project" value="InterPro"/>
</dbReference>
<evidence type="ECO:0008006" key="7">
    <source>
        <dbReference type="Google" id="ProtNLM"/>
    </source>
</evidence>
<comment type="similarity">
    <text evidence="2">Belongs to the SLX9 family.</text>
</comment>
<dbReference type="GO" id="GO:0030688">
    <property type="term" value="C:preribosome, small subunit precursor"/>
    <property type="evidence" value="ECO:0007669"/>
    <property type="project" value="InterPro"/>
</dbReference>
<keyword evidence="6" id="KW-1185">Reference proteome</keyword>
<gene>
    <name evidence="5" type="ORF">AMELA_G00001990</name>
</gene>
<dbReference type="Proteomes" id="UP000593565">
    <property type="component" value="Unassembled WGS sequence"/>
</dbReference>
<dbReference type="GO" id="GO:0030686">
    <property type="term" value="C:90S preribosome"/>
    <property type="evidence" value="ECO:0007669"/>
    <property type="project" value="InterPro"/>
</dbReference>
<dbReference type="PANTHER" id="PTHR31109">
    <property type="entry name" value="PROTEIN FAM207A"/>
    <property type="match status" value="1"/>
</dbReference>
<proteinExistence type="inferred from homology"/>
<keyword evidence="3" id="KW-0539">Nucleus</keyword>
<dbReference type="AlphaFoldDB" id="A0A7J6BEB9"/>
<sequence length="236" mass="26264">MVGKIKRVRQKLHHGAVKISTEEENTSSCVEKTPASPLNVTATETRVESADQIPRDVKALNFPKGVFAGTVIPPEALVQTLSVSELPAKPTAGSTAEKPRGVGEKKQQSKKEKMKERRERWLNKISAIKLARENQAALARRKATPVVGDMRVLTDALPELLPFIRAPASKKQKGMVKKKAEPTDYCKMKPAQKRKLLEMEMSRFSEAMTDSAFKSNPLAAIGEHLRKRLKQEEEQS</sequence>
<dbReference type="Pfam" id="PF15341">
    <property type="entry name" value="SLX9"/>
    <property type="match status" value="1"/>
</dbReference>
<accession>A0A7J6BEB9</accession>
<feature type="region of interest" description="Disordered" evidence="4">
    <location>
        <begin position="87"/>
        <end position="118"/>
    </location>
</feature>
<protein>
    <recommendedName>
        <fullName evidence="7">Protein FAM207A</fullName>
    </recommendedName>
</protein>
<dbReference type="GO" id="GO:0005730">
    <property type="term" value="C:nucleolus"/>
    <property type="evidence" value="ECO:0007669"/>
    <property type="project" value="UniProtKB-SubCell"/>
</dbReference>
<dbReference type="EMBL" id="JAAGNN010000001">
    <property type="protein sequence ID" value="KAF4093435.1"/>
    <property type="molecule type" value="Genomic_DNA"/>
</dbReference>
<comment type="caution">
    <text evidence="5">The sequence shown here is derived from an EMBL/GenBank/DDBJ whole genome shotgun (WGS) entry which is preliminary data.</text>
</comment>
<evidence type="ECO:0000256" key="4">
    <source>
        <dbReference type="SAM" id="MobiDB-lite"/>
    </source>
</evidence>
<evidence type="ECO:0000313" key="5">
    <source>
        <dbReference type="EMBL" id="KAF4093435.1"/>
    </source>
</evidence>
<name>A0A7J6BEB9_AMEME</name>
<evidence type="ECO:0000256" key="3">
    <source>
        <dbReference type="ARBA" id="ARBA00023242"/>
    </source>
</evidence>
<evidence type="ECO:0000256" key="2">
    <source>
        <dbReference type="ARBA" id="ARBA00011022"/>
    </source>
</evidence>
<comment type="subcellular location">
    <subcellularLocation>
        <location evidence="1">Nucleus</location>
        <location evidence="1">Nucleolus</location>
    </subcellularLocation>
</comment>
<dbReference type="PANTHER" id="PTHR31109:SF2">
    <property type="entry name" value="RIBOSOME BIOGENESIS PROTEIN SLX9 HOMOLOG"/>
    <property type="match status" value="1"/>
</dbReference>
<reference evidence="5 6" key="1">
    <citation type="submission" date="2020-02" db="EMBL/GenBank/DDBJ databases">
        <title>A chromosome-scale genome assembly of the black bullhead catfish (Ameiurus melas).</title>
        <authorList>
            <person name="Wen M."/>
            <person name="Zham M."/>
            <person name="Cabau C."/>
            <person name="Klopp C."/>
            <person name="Donnadieu C."/>
            <person name="Roques C."/>
            <person name="Bouchez O."/>
            <person name="Lampietro C."/>
            <person name="Jouanno E."/>
            <person name="Herpin A."/>
            <person name="Louis A."/>
            <person name="Berthelot C."/>
            <person name="Parey E."/>
            <person name="Roest-Crollius H."/>
            <person name="Braasch I."/>
            <person name="Postlethwait J."/>
            <person name="Robinson-Rechavi M."/>
            <person name="Echchiki A."/>
            <person name="Begum T."/>
            <person name="Montfort J."/>
            <person name="Schartl M."/>
            <person name="Bobe J."/>
            <person name="Guiguen Y."/>
        </authorList>
    </citation>
    <scope>NUCLEOTIDE SEQUENCE [LARGE SCALE GENOMIC DNA]</scope>
    <source>
        <strain evidence="5">M_S1</strain>
        <tissue evidence="5">Blood</tissue>
    </source>
</reference>